<feature type="chain" id="PRO_5038208629" evidence="2">
    <location>
        <begin position="22"/>
        <end position="339"/>
    </location>
</feature>
<feature type="signal peptide" evidence="2">
    <location>
        <begin position="1"/>
        <end position="21"/>
    </location>
</feature>
<dbReference type="EMBL" id="FNED01000027">
    <property type="protein sequence ID" value="SDJ75017.1"/>
    <property type="molecule type" value="Genomic_DNA"/>
</dbReference>
<keyword evidence="2" id="KW-0732">Signal</keyword>
<dbReference type="AlphaFoldDB" id="A0A0D1VUM3"/>
<dbReference type="STRING" id="47500.AF333_22420"/>
<dbReference type="InterPro" id="IPR050902">
    <property type="entry name" value="ABC_Transporter_SBP"/>
</dbReference>
<protein>
    <submittedName>
        <fullName evidence="5">Iron complex transport system substrate-binding protein</fullName>
    </submittedName>
</protein>
<evidence type="ECO:0000256" key="2">
    <source>
        <dbReference type="SAM" id="SignalP"/>
    </source>
</evidence>
<accession>A0A0D1VUM3</accession>
<evidence type="ECO:0000259" key="3">
    <source>
        <dbReference type="PROSITE" id="PS50983"/>
    </source>
</evidence>
<dbReference type="GeneID" id="42307893"/>
<dbReference type="Proteomes" id="UP000182836">
    <property type="component" value="Unassembled WGS sequence"/>
</dbReference>
<dbReference type="PANTHER" id="PTHR30535">
    <property type="entry name" value="VITAMIN B12-BINDING PROTEIN"/>
    <property type="match status" value="1"/>
</dbReference>
<name>A0A0D1VUM3_ANEMI</name>
<dbReference type="OrthoDB" id="356537at2"/>
<dbReference type="PANTHER" id="PTHR30535:SF7">
    <property type="entry name" value="IRON(III) DICITRATE-BINDING PROTEIN"/>
    <property type="match status" value="1"/>
</dbReference>
<dbReference type="SUPFAM" id="SSF53807">
    <property type="entry name" value="Helical backbone' metal receptor"/>
    <property type="match status" value="1"/>
</dbReference>
<dbReference type="RefSeq" id="WP_043069052.1">
    <property type="nucleotide sequence ID" value="NZ_BJOA01000276.1"/>
</dbReference>
<evidence type="ECO:0000313" key="5">
    <source>
        <dbReference type="EMBL" id="SDJ75017.1"/>
    </source>
</evidence>
<evidence type="ECO:0000313" key="4">
    <source>
        <dbReference type="EMBL" id="KON97777.1"/>
    </source>
</evidence>
<dbReference type="PROSITE" id="PS50983">
    <property type="entry name" value="FE_B12_PBP"/>
    <property type="match status" value="1"/>
</dbReference>
<sequence>MKKTYCLAIVWLCFLMMVALTACGQSSEKEILSGEQKNEAEMLKGYESVTIKTKDRTIQFNEMPKRVVTFDIHPAEIMLELGLEEYMVGTAANPDDILPKYREVYSKIPVLSRGLYPSKEAFLAVNPDFVYSGWDSTFQEDRIGTVDQLNELGIKAYSHQSSNIVGPTLEDVYQDIRKIGHIFKVEDRSEKLIESLNNSINDVRQRIERRIGTVEDPLRVFVYDSGEGVPFTATQTILTELIKMAGGKNIFDDIEKNWTTVTWEEVVQRNPEVIVIMDYGDTTVEQKKQVLFNKPALADVDAIKNKRIVVMPLDYTFEGVRIPIALEKLAKFFYPEVFK</sequence>
<evidence type="ECO:0000313" key="7">
    <source>
        <dbReference type="Proteomes" id="UP000182836"/>
    </source>
</evidence>
<feature type="domain" description="Fe/B12 periplasmic-binding" evidence="3">
    <location>
        <begin position="66"/>
        <end position="339"/>
    </location>
</feature>
<evidence type="ECO:0000313" key="6">
    <source>
        <dbReference type="Proteomes" id="UP000037269"/>
    </source>
</evidence>
<dbReference type="PATRIC" id="fig|47500.8.peg.4745"/>
<evidence type="ECO:0000256" key="1">
    <source>
        <dbReference type="ARBA" id="ARBA00008814"/>
    </source>
</evidence>
<reference evidence="4 6" key="1">
    <citation type="submission" date="2015-07" db="EMBL/GenBank/DDBJ databases">
        <title>Fjat-14205 dsm 2895.</title>
        <authorList>
            <person name="Liu B."/>
            <person name="Wang J."/>
            <person name="Zhu Y."/>
            <person name="Liu G."/>
            <person name="Chen Q."/>
            <person name="Chen Z."/>
            <person name="Lan J."/>
            <person name="Che J."/>
            <person name="Ge C."/>
            <person name="Shi H."/>
            <person name="Pan Z."/>
            <person name="Liu X."/>
        </authorList>
    </citation>
    <scope>NUCLEOTIDE SEQUENCE [LARGE SCALE GENOMIC DNA]</scope>
    <source>
        <strain evidence="4 6">DSM 2895</strain>
    </source>
</reference>
<dbReference type="Proteomes" id="UP000037269">
    <property type="component" value="Unassembled WGS sequence"/>
</dbReference>
<reference evidence="5 7" key="2">
    <citation type="submission" date="2016-10" db="EMBL/GenBank/DDBJ databases">
        <authorList>
            <person name="de Groot N.N."/>
        </authorList>
    </citation>
    <scope>NUCLEOTIDE SEQUENCE [LARGE SCALE GENOMIC DNA]</scope>
    <source>
        <strain evidence="5 7">DSM 2895</strain>
    </source>
</reference>
<dbReference type="InterPro" id="IPR002491">
    <property type="entry name" value="ABC_transptr_periplasmic_BD"/>
</dbReference>
<dbReference type="Pfam" id="PF01497">
    <property type="entry name" value="Peripla_BP_2"/>
    <property type="match status" value="1"/>
</dbReference>
<dbReference type="EMBL" id="LGUG01000004">
    <property type="protein sequence ID" value="KON97777.1"/>
    <property type="molecule type" value="Genomic_DNA"/>
</dbReference>
<dbReference type="PROSITE" id="PS51257">
    <property type="entry name" value="PROKAR_LIPOPROTEIN"/>
    <property type="match status" value="1"/>
</dbReference>
<organism evidence="4 6">
    <name type="scientific">Aneurinibacillus migulanus</name>
    <name type="common">Bacillus migulanus</name>
    <dbReference type="NCBI Taxonomy" id="47500"/>
    <lineage>
        <taxon>Bacteria</taxon>
        <taxon>Bacillati</taxon>
        <taxon>Bacillota</taxon>
        <taxon>Bacilli</taxon>
        <taxon>Bacillales</taxon>
        <taxon>Paenibacillaceae</taxon>
        <taxon>Aneurinibacillus group</taxon>
        <taxon>Aneurinibacillus</taxon>
    </lineage>
</organism>
<dbReference type="CDD" id="cd01148">
    <property type="entry name" value="TroA_a"/>
    <property type="match status" value="1"/>
</dbReference>
<proteinExistence type="inferred from homology"/>
<keyword evidence="6" id="KW-1185">Reference proteome</keyword>
<dbReference type="Gene3D" id="3.40.50.1980">
    <property type="entry name" value="Nitrogenase molybdenum iron protein domain"/>
    <property type="match status" value="2"/>
</dbReference>
<gene>
    <name evidence="4" type="ORF">AF333_22420</name>
    <name evidence="5" type="ORF">SAMN04487909_12752</name>
</gene>
<comment type="similarity">
    <text evidence="1">Belongs to the bacterial solute-binding protein 8 family.</text>
</comment>